<evidence type="ECO:0000313" key="3">
    <source>
        <dbReference type="Proteomes" id="UP000239002"/>
    </source>
</evidence>
<dbReference type="Proteomes" id="UP000239002">
    <property type="component" value="Unassembled WGS sequence"/>
</dbReference>
<dbReference type="OrthoDB" id="9809731at2"/>
<accession>A0A2S6INR0</accession>
<organism evidence="2 3">
    <name type="scientific">Nonlabens xylanidelens</name>
    <dbReference type="NCBI Taxonomy" id="191564"/>
    <lineage>
        <taxon>Bacteria</taxon>
        <taxon>Pseudomonadati</taxon>
        <taxon>Bacteroidota</taxon>
        <taxon>Flavobacteriia</taxon>
        <taxon>Flavobacteriales</taxon>
        <taxon>Flavobacteriaceae</taxon>
        <taxon>Nonlabens</taxon>
    </lineage>
</organism>
<sequence>MGLLKWLLGAEENKNERRKKVFISFAIEDIEYRNYLVEQAKKKNSPFYFIDMSAKKAWKQSEWKKKCRTKIKQCDGVIALLSKKTHLAGGARWEIQCAREEGVKIIGMHIFKNNKGAIPTELKGKRVIEWNWNNLEKFVNNL</sequence>
<dbReference type="AlphaFoldDB" id="A0A2S6INR0"/>
<keyword evidence="3" id="KW-1185">Reference proteome</keyword>
<evidence type="ECO:0000259" key="1">
    <source>
        <dbReference type="Pfam" id="PF08937"/>
    </source>
</evidence>
<protein>
    <submittedName>
        <fullName evidence="2">TIR domain-containing protein</fullName>
    </submittedName>
</protein>
<dbReference type="Pfam" id="PF08937">
    <property type="entry name" value="ThsB_TIR"/>
    <property type="match status" value="1"/>
</dbReference>
<dbReference type="InterPro" id="IPR036490">
    <property type="entry name" value="ThsB_TIR-like_sf"/>
</dbReference>
<comment type="caution">
    <text evidence="2">The sequence shown here is derived from an EMBL/GenBank/DDBJ whole genome shotgun (WGS) entry which is preliminary data.</text>
</comment>
<dbReference type="InterPro" id="IPR015032">
    <property type="entry name" value="ThsB__TIR-like_domain"/>
</dbReference>
<dbReference type="Gene3D" id="3.40.50.11200">
    <property type="match status" value="1"/>
</dbReference>
<dbReference type="RefSeq" id="WP_104515091.1">
    <property type="nucleotide sequence ID" value="NZ_MQVW01000002.1"/>
</dbReference>
<evidence type="ECO:0000313" key="2">
    <source>
        <dbReference type="EMBL" id="PPK95805.1"/>
    </source>
</evidence>
<dbReference type="SUPFAM" id="SSF52206">
    <property type="entry name" value="Hypothetical protein MTH538"/>
    <property type="match status" value="1"/>
</dbReference>
<reference evidence="2 3" key="1">
    <citation type="submission" date="2018-02" db="EMBL/GenBank/DDBJ databases">
        <title>Genomic Encyclopedia of Archaeal and Bacterial Type Strains, Phase II (KMG-II): from individual species to whole genera.</title>
        <authorList>
            <person name="Goeker M."/>
        </authorList>
    </citation>
    <scope>NUCLEOTIDE SEQUENCE [LARGE SCALE GENOMIC DNA]</scope>
    <source>
        <strain evidence="2 3">DSM 16809</strain>
    </source>
</reference>
<gene>
    <name evidence="2" type="ORF">LY01_01398</name>
</gene>
<name>A0A2S6INR0_9FLAO</name>
<proteinExistence type="predicted"/>
<dbReference type="EMBL" id="PTJE01000002">
    <property type="protein sequence ID" value="PPK95805.1"/>
    <property type="molecule type" value="Genomic_DNA"/>
</dbReference>
<feature type="domain" description="Thoeris protein ThsB TIR-like" evidence="1">
    <location>
        <begin position="22"/>
        <end position="114"/>
    </location>
</feature>